<dbReference type="Gene3D" id="3.80.10.10">
    <property type="entry name" value="Ribonuclease Inhibitor"/>
    <property type="match status" value="1"/>
</dbReference>
<dbReference type="PANTHER" id="PTHR38926">
    <property type="entry name" value="F-BOX DOMAIN CONTAINING PROTEIN, EXPRESSED"/>
    <property type="match status" value="1"/>
</dbReference>
<feature type="domain" description="F-box/LRR-repeat protein 15/At3g58940/PEG3-like LRR" evidence="1">
    <location>
        <begin position="117"/>
        <end position="185"/>
    </location>
</feature>
<organism evidence="2 3">
    <name type="scientific">Phtheirospermum japonicum</name>
    <dbReference type="NCBI Taxonomy" id="374723"/>
    <lineage>
        <taxon>Eukaryota</taxon>
        <taxon>Viridiplantae</taxon>
        <taxon>Streptophyta</taxon>
        <taxon>Embryophyta</taxon>
        <taxon>Tracheophyta</taxon>
        <taxon>Spermatophyta</taxon>
        <taxon>Magnoliopsida</taxon>
        <taxon>eudicotyledons</taxon>
        <taxon>Gunneridae</taxon>
        <taxon>Pentapetalae</taxon>
        <taxon>asterids</taxon>
        <taxon>lamiids</taxon>
        <taxon>Lamiales</taxon>
        <taxon>Orobanchaceae</taxon>
        <taxon>Orobanchaceae incertae sedis</taxon>
        <taxon>Phtheirospermum</taxon>
    </lineage>
</organism>
<dbReference type="EMBL" id="BMAC01000027">
    <property type="protein sequence ID" value="GFP81198.1"/>
    <property type="molecule type" value="Genomic_DNA"/>
</dbReference>
<dbReference type="OrthoDB" id="2095648at2759"/>
<keyword evidence="3" id="KW-1185">Reference proteome</keyword>
<evidence type="ECO:0000259" key="1">
    <source>
        <dbReference type="Pfam" id="PF24758"/>
    </source>
</evidence>
<proteinExistence type="predicted"/>
<reference evidence="2" key="1">
    <citation type="submission" date="2020-07" db="EMBL/GenBank/DDBJ databases">
        <title>Ethylene signaling mediates host invasion by parasitic plants.</title>
        <authorList>
            <person name="Yoshida S."/>
        </authorList>
    </citation>
    <scope>NUCLEOTIDE SEQUENCE</scope>
    <source>
        <strain evidence="2">Okayama</strain>
    </source>
</reference>
<dbReference type="InterPro" id="IPR032675">
    <property type="entry name" value="LRR_dom_sf"/>
</dbReference>
<evidence type="ECO:0000313" key="2">
    <source>
        <dbReference type="EMBL" id="GFP81198.1"/>
    </source>
</evidence>
<comment type="caution">
    <text evidence="2">The sequence shown here is derived from an EMBL/GenBank/DDBJ whole genome shotgun (WGS) entry which is preliminary data.</text>
</comment>
<sequence length="276" mass="31800">MADTSWAAARVDRSAYRFDGEYPTETGPGRDTGKCTERVYYLADGFGDDDLLLYVSDRSSRLKRLTLAYCDCISRESLIRAVTKFPELEELHLISLPLIISSSRWIVAGDIETISICCPKLKTFAFNNGGYRFRDVDNSRAFAIAKNMPNLRHLGLFGNALSDEGVRAILDGCPHLESLDLRQCYRVELLGDLDKRCSERIKDLRRPLDSTAEDDDIYFSYINSLEYCYGEDGRYYDRIDDDDEYFYDDLGQIEVNYWDAKDRSKKGEIVHRNFPR</sequence>
<dbReference type="PANTHER" id="PTHR38926:SF82">
    <property type="entry name" value="F-BOX DOMAIN-CONTAINING PROTEIN"/>
    <property type="match status" value="1"/>
</dbReference>
<name>A0A830B851_9LAMI</name>
<dbReference type="Proteomes" id="UP000653305">
    <property type="component" value="Unassembled WGS sequence"/>
</dbReference>
<dbReference type="SMART" id="SM00367">
    <property type="entry name" value="LRR_CC"/>
    <property type="match status" value="3"/>
</dbReference>
<dbReference type="SUPFAM" id="SSF52047">
    <property type="entry name" value="RNI-like"/>
    <property type="match status" value="1"/>
</dbReference>
<evidence type="ECO:0000313" key="3">
    <source>
        <dbReference type="Proteomes" id="UP000653305"/>
    </source>
</evidence>
<dbReference type="AlphaFoldDB" id="A0A830B851"/>
<accession>A0A830B851</accession>
<gene>
    <name evidence="2" type="ORF">PHJA_000263100</name>
</gene>
<protein>
    <submittedName>
        <fullName evidence="2">Putative F-box/LRR-repeat protein 23</fullName>
    </submittedName>
</protein>
<dbReference type="InterPro" id="IPR055411">
    <property type="entry name" value="LRR_FXL15/At3g58940/PEG3-like"/>
</dbReference>
<dbReference type="Pfam" id="PF24758">
    <property type="entry name" value="LRR_At5g56370"/>
    <property type="match status" value="1"/>
</dbReference>
<dbReference type="InterPro" id="IPR006553">
    <property type="entry name" value="Leu-rich_rpt_Cys-con_subtyp"/>
</dbReference>